<feature type="domain" description="Methyltransferase small" evidence="5">
    <location>
        <begin position="176"/>
        <end position="266"/>
    </location>
</feature>
<evidence type="ECO:0000313" key="7">
    <source>
        <dbReference type="Proteomes" id="UP000061457"/>
    </source>
</evidence>
<dbReference type="NCBIfam" id="TIGR03533">
    <property type="entry name" value="L3_gln_methyl"/>
    <property type="match status" value="1"/>
</dbReference>
<reference evidence="7" key="1">
    <citation type="submission" date="2015-11" db="EMBL/GenBank/DDBJ databases">
        <authorList>
            <person name="Kim K.M."/>
        </authorList>
    </citation>
    <scope>NUCLEOTIDE SEQUENCE [LARGE SCALE GENOMIC DNA]</scope>
    <source>
        <strain evidence="7">KCTC 12086</strain>
    </source>
</reference>
<dbReference type="EMBL" id="CP013187">
    <property type="protein sequence ID" value="ALO43037.1"/>
    <property type="molecule type" value="Genomic_DNA"/>
</dbReference>
<keyword evidence="6" id="KW-0689">Ribosomal protein</keyword>
<dbReference type="GO" id="GO:0032259">
    <property type="term" value="P:methylation"/>
    <property type="evidence" value="ECO:0007669"/>
    <property type="project" value="UniProtKB-KW"/>
</dbReference>
<dbReference type="Pfam" id="PF05175">
    <property type="entry name" value="MTS"/>
    <property type="match status" value="1"/>
</dbReference>
<dbReference type="HAMAP" id="MF_02125">
    <property type="entry name" value="L3_methyltr_PrmB"/>
    <property type="match status" value="1"/>
</dbReference>
<dbReference type="InterPro" id="IPR004556">
    <property type="entry name" value="HemK-like"/>
</dbReference>
<evidence type="ECO:0000313" key="6">
    <source>
        <dbReference type="EMBL" id="ALO43037.1"/>
    </source>
</evidence>
<keyword evidence="6" id="KW-0687">Ribonucleoprotein</keyword>
<organism evidence="6 7">
    <name type="scientific">Pseudoalteromonas phenolica</name>
    <dbReference type="NCBI Taxonomy" id="161398"/>
    <lineage>
        <taxon>Bacteria</taxon>
        <taxon>Pseudomonadati</taxon>
        <taxon>Pseudomonadota</taxon>
        <taxon>Gammaproteobacteria</taxon>
        <taxon>Alteromonadales</taxon>
        <taxon>Pseudoalteromonadaceae</taxon>
        <taxon>Pseudoalteromonas</taxon>
    </lineage>
</organism>
<dbReference type="GO" id="GO:0005840">
    <property type="term" value="C:ribosome"/>
    <property type="evidence" value="ECO:0007669"/>
    <property type="project" value="UniProtKB-KW"/>
</dbReference>
<dbReference type="InterPro" id="IPR007848">
    <property type="entry name" value="Small_mtfrase_dom"/>
</dbReference>
<keyword evidence="7" id="KW-1185">Reference proteome</keyword>
<dbReference type="PROSITE" id="PS00092">
    <property type="entry name" value="N6_MTASE"/>
    <property type="match status" value="1"/>
</dbReference>
<dbReference type="PANTHER" id="PTHR47806">
    <property type="entry name" value="50S RIBOSOMAL PROTEIN L3 GLUTAMINE METHYLTRANSFERASE"/>
    <property type="match status" value="1"/>
</dbReference>
<comment type="similarity">
    <text evidence="4">Belongs to the protein N5-glutamine methyltransferase family. PrmB subfamily.</text>
</comment>
<dbReference type="GO" id="GO:0005829">
    <property type="term" value="C:cytosol"/>
    <property type="evidence" value="ECO:0007669"/>
    <property type="project" value="TreeGrafter"/>
</dbReference>
<evidence type="ECO:0000256" key="2">
    <source>
        <dbReference type="ARBA" id="ARBA00022679"/>
    </source>
</evidence>
<gene>
    <name evidence="4" type="primary">prmB</name>
    <name evidence="6" type="ORF">PP2015_2547</name>
</gene>
<dbReference type="InterPro" id="IPR002052">
    <property type="entry name" value="DNA_methylase_N6_adenine_CS"/>
</dbReference>
<dbReference type="GO" id="GO:0003676">
    <property type="term" value="F:nucleic acid binding"/>
    <property type="evidence" value="ECO:0007669"/>
    <property type="project" value="InterPro"/>
</dbReference>
<dbReference type="KEGG" id="pphe:PP2015_2547"/>
<dbReference type="PANTHER" id="PTHR47806:SF1">
    <property type="entry name" value="RIBOSOMAL PROTEIN UL3 GLUTAMINE METHYLTRANSFERASE"/>
    <property type="match status" value="1"/>
</dbReference>
<sequence>MIYLCSLAHSKEKKHKNLAEKRLQWQQNYCQIIEYRMTELQITDELAQEACSELFTIQDWLRWTTTQFVNNGLFYGHGTDNAWDEAVSLVLPVLNLPLDTPKELLNARLTSSEKQHLMGYILARVNDRTPVPYLTNQAWFGGLPFYVDERVLVPRSPFAEMIKKQFAPWVTEPAKVTRILDMCTGSACIAIALAKAFDHAQVDAVDISFDALEVADINITEHMMQEQVFAIQSDVFSGVPGQKYDLIVANPPYVDAEDMSDLPQEFHHEPELGLASGEDGLDVTRVILQEAAEHLTDNGLLFVEVGNSMVHMDALYPNAPFTWLEFEHGGLGVFMISKQQLVEYFAD</sequence>
<dbReference type="SUPFAM" id="SSF53335">
    <property type="entry name" value="S-adenosyl-L-methionine-dependent methyltransferases"/>
    <property type="match status" value="1"/>
</dbReference>
<dbReference type="AlphaFoldDB" id="A0A0S2K464"/>
<evidence type="ECO:0000256" key="1">
    <source>
        <dbReference type="ARBA" id="ARBA00022603"/>
    </source>
</evidence>
<dbReference type="EC" id="2.1.1.298" evidence="4"/>
<protein>
    <recommendedName>
        <fullName evidence="4">Ribosomal protein uL3 glutamine methyltransferase</fullName>
        <shortName evidence="4">uL3 MTase</shortName>
        <ecNumber evidence="4">2.1.1.298</ecNumber>
    </recommendedName>
    <alternativeName>
        <fullName evidence="4">N5-glutamine methyltransferase PrmB</fullName>
    </alternativeName>
</protein>
<dbReference type="FunFam" id="3.40.50.150:FF:000042">
    <property type="entry name" value="50S ribosomal protein L3 glutamine methyltransferase"/>
    <property type="match status" value="1"/>
</dbReference>
<evidence type="ECO:0000256" key="4">
    <source>
        <dbReference type="HAMAP-Rule" id="MF_02125"/>
    </source>
</evidence>
<dbReference type="PIRSF" id="PIRSF037167">
    <property type="entry name" value="Mtase_YfcB_prd"/>
    <property type="match status" value="1"/>
</dbReference>
<dbReference type="STRING" id="161398.PP2015_2547"/>
<keyword evidence="3 4" id="KW-0949">S-adenosyl-L-methionine</keyword>
<keyword evidence="1 4" id="KW-0489">Methyltransferase</keyword>
<proteinExistence type="inferred from homology"/>
<keyword evidence="2 4" id="KW-0808">Transferase</keyword>
<dbReference type="InterPro" id="IPR029063">
    <property type="entry name" value="SAM-dependent_MTases_sf"/>
</dbReference>
<comment type="function">
    <text evidence="4">Methylates ribosomal protein uL3 on a specific glutamine residue.</text>
</comment>
<evidence type="ECO:0000256" key="3">
    <source>
        <dbReference type="ARBA" id="ARBA00022691"/>
    </source>
</evidence>
<dbReference type="NCBIfam" id="TIGR00536">
    <property type="entry name" value="hemK_fam"/>
    <property type="match status" value="1"/>
</dbReference>
<dbReference type="InterPro" id="IPR017127">
    <property type="entry name" value="Ribosome_uL3_MTase"/>
</dbReference>
<evidence type="ECO:0000259" key="5">
    <source>
        <dbReference type="Pfam" id="PF05175"/>
    </source>
</evidence>
<comment type="catalytic activity">
    <reaction evidence="4">
        <text>L-glutaminyl-[ribosomal protein uL3] + S-adenosyl-L-methionine = N(5)-methyl-L-glutaminyl-[ribosomal protein uL3] + S-adenosyl-L-homocysteine + H(+)</text>
        <dbReference type="Rhea" id="RHEA:45020"/>
        <dbReference type="Rhea" id="RHEA-COMP:11063"/>
        <dbReference type="Rhea" id="RHEA-COMP:11064"/>
        <dbReference type="ChEBI" id="CHEBI:15378"/>
        <dbReference type="ChEBI" id="CHEBI:30011"/>
        <dbReference type="ChEBI" id="CHEBI:57856"/>
        <dbReference type="ChEBI" id="CHEBI:59789"/>
        <dbReference type="ChEBI" id="CHEBI:61891"/>
        <dbReference type="EC" id="2.1.1.298"/>
    </reaction>
</comment>
<dbReference type="Proteomes" id="UP000061457">
    <property type="component" value="Chromosome I"/>
</dbReference>
<accession>A0A0S2K464</accession>
<dbReference type="GO" id="GO:0036009">
    <property type="term" value="F:protein-glutamine N-methyltransferase activity"/>
    <property type="evidence" value="ECO:0007669"/>
    <property type="project" value="UniProtKB-UniRule"/>
</dbReference>
<name>A0A0S2K464_9GAMM</name>
<dbReference type="Gene3D" id="3.40.50.150">
    <property type="entry name" value="Vaccinia Virus protein VP39"/>
    <property type="match status" value="1"/>
</dbReference>
<dbReference type="PATRIC" id="fig|161398.10.peg.2601"/>
<dbReference type="CDD" id="cd02440">
    <property type="entry name" value="AdoMet_MTases"/>
    <property type="match status" value="1"/>
</dbReference>